<reference evidence="1 2" key="1">
    <citation type="journal article" date="2017" name="Gigascience">
        <title>Draft genome of the honey bee ectoparasitic mite, Tropilaelaps mercedesae, is shaped by the parasitic life history.</title>
        <authorList>
            <person name="Dong X."/>
            <person name="Armstrong S.D."/>
            <person name="Xia D."/>
            <person name="Makepeace B.L."/>
            <person name="Darby A.C."/>
            <person name="Kadowaki T."/>
        </authorList>
    </citation>
    <scope>NUCLEOTIDE SEQUENCE [LARGE SCALE GENOMIC DNA]</scope>
    <source>
        <strain evidence="1">Wuxi-XJTLU</strain>
    </source>
</reference>
<dbReference type="InParanoid" id="A0A1V9Y313"/>
<protein>
    <submittedName>
        <fullName evidence="1">Uncharacterized protein</fullName>
    </submittedName>
</protein>
<dbReference type="EMBL" id="MNPL01000321">
    <property type="protein sequence ID" value="OQR80122.1"/>
    <property type="molecule type" value="Genomic_DNA"/>
</dbReference>
<sequence length="299" mass="33290">MIDENEIAVWSSAESLEQLLSLGLPPRLNEVSEIPLRRKDFAAFRPQAEKCLCAAGKICTLGERYILISICQRFPSPELHLPPVLNISDSYKAQNKRVGAQCLAYLSKVFTHNDDQGGRADVIVECLLKLSYSHDRDDRQILLLVYEGLKNLVLKAGVCHSRRSTIFLHLLRQCGLAVSLDQKIFLGKILVQFIKGMGHAGEEYAQMILELIEVWADASATRPTAMVVLQYALSYGTISKSWERVARVLLSSAVRCMNGTDNEVAGILLCRLALNDIRTTPESPEEAGVFDGLRDLQEC</sequence>
<dbReference type="AlphaFoldDB" id="A0A1V9Y313"/>
<dbReference type="Proteomes" id="UP000192247">
    <property type="component" value="Unassembled WGS sequence"/>
</dbReference>
<keyword evidence="2" id="KW-1185">Reference proteome</keyword>
<evidence type="ECO:0000313" key="2">
    <source>
        <dbReference type="Proteomes" id="UP000192247"/>
    </source>
</evidence>
<evidence type="ECO:0000313" key="1">
    <source>
        <dbReference type="EMBL" id="OQR80122.1"/>
    </source>
</evidence>
<accession>A0A1V9Y313</accession>
<proteinExistence type="predicted"/>
<organism evidence="1 2">
    <name type="scientific">Tropilaelaps mercedesae</name>
    <dbReference type="NCBI Taxonomy" id="418985"/>
    <lineage>
        <taxon>Eukaryota</taxon>
        <taxon>Metazoa</taxon>
        <taxon>Ecdysozoa</taxon>
        <taxon>Arthropoda</taxon>
        <taxon>Chelicerata</taxon>
        <taxon>Arachnida</taxon>
        <taxon>Acari</taxon>
        <taxon>Parasitiformes</taxon>
        <taxon>Mesostigmata</taxon>
        <taxon>Gamasina</taxon>
        <taxon>Dermanyssoidea</taxon>
        <taxon>Laelapidae</taxon>
        <taxon>Tropilaelaps</taxon>
    </lineage>
</organism>
<comment type="caution">
    <text evidence="1">The sequence shown here is derived from an EMBL/GenBank/DDBJ whole genome shotgun (WGS) entry which is preliminary data.</text>
</comment>
<gene>
    <name evidence="1" type="ORF">BIW11_05275</name>
</gene>
<name>A0A1V9Y313_9ACAR</name>
<dbReference type="OrthoDB" id="10443454at2759"/>